<comment type="caution">
    <text evidence="1">The sequence shown here is derived from an EMBL/GenBank/DDBJ whole genome shotgun (WGS) entry which is preliminary data.</text>
</comment>
<name>A0A9X2HMX5_9SPHN</name>
<sequence length="71" mass="7509">MTPPEIPVLLRGAKAIAEYLGVTAKHITHLHRQRRIPTINVGGCPCATTGALDEWRLMQAANGYGAGNAAS</sequence>
<organism evidence="1 2">
    <name type="scientific">Sphingomonas tagetis</name>
    <dbReference type="NCBI Taxonomy" id="2949092"/>
    <lineage>
        <taxon>Bacteria</taxon>
        <taxon>Pseudomonadati</taxon>
        <taxon>Pseudomonadota</taxon>
        <taxon>Alphaproteobacteria</taxon>
        <taxon>Sphingomonadales</taxon>
        <taxon>Sphingomonadaceae</taxon>
        <taxon>Sphingomonas</taxon>
    </lineage>
</organism>
<evidence type="ECO:0000313" key="2">
    <source>
        <dbReference type="Proteomes" id="UP001139451"/>
    </source>
</evidence>
<gene>
    <name evidence="1" type="ORF">M9978_09460</name>
</gene>
<dbReference type="EMBL" id="JAMLDX010000006">
    <property type="protein sequence ID" value="MCP3730654.1"/>
    <property type="molecule type" value="Genomic_DNA"/>
</dbReference>
<accession>A0A9X2HMX5</accession>
<evidence type="ECO:0000313" key="1">
    <source>
        <dbReference type="EMBL" id="MCP3730654.1"/>
    </source>
</evidence>
<dbReference type="AlphaFoldDB" id="A0A9X2HMX5"/>
<protein>
    <submittedName>
        <fullName evidence="1">Uncharacterized protein</fullName>
    </submittedName>
</protein>
<proteinExistence type="predicted"/>
<reference evidence="1" key="1">
    <citation type="submission" date="2022-05" db="EMBL/GenBank/DDBJ databases">
        <title>Sphingomonas sp. strain MG17 Genome sequencing and assembly.</title>
        <authorList>
            <person name="Kim I."/>
        </authorList>
    </citation>
    <scope>NUCLEOTIDE SEQUENCE</scope>
    <source>
        <strain evidence="1">MG17</strain>
    </source>
</reference>
<dbReference type="Proteomes" id="UP001139451">
    <property type="component" value="Unassembled WGS sequence"/>
</dbReference>
<keyword evidence="2" id="KW-1185">Reference proteome</keyword>